<gene>
    <name evidence="2" type="ORF">GLYMA_12G110500</name>
</gene>
<dbReference type="EnsemblPlants" id="KRH25542">
    <property type="protein sequence ID" value="KRH25542"/>
    <property type="gene ID" value="GLYMA_12G110500"/>
</dbReference>
<evidence type="ECO:0000313" key="2">
    <source>
        <dbReference type="EMBL" id="KRH25542.1"/>
    </source>
</evidence>
<protein>
    <submittedName>
        <fullName evidence="2 3">Uncharacterized protein</fullName>
    </submittedName>
</protein>
<dbReference type="InParanoid" id="A0A0R0H4G4"/>
<dbReference type="Gramene" id="KRH25542">
    <property type="protein sequence ID" value="KRH25542"/>
    <property type="gene ID" value="GLYMA_12G110500"/>
</dbReference>
<evidence type="ECO:0000256" key="1">
    <source>
        <dbReference type="SAM" id="Phobius"/>
    </source>
</evidence>
<sequence>MNAPNHYERFVVLKAPKRFLMKGTRRSSMRHPSPSRDRSTLSATSSACSCTETPMSYLPNTSFFILFNTKLLSGFAIWMLCYLLCFLDIVHLIAPLSFLYSRSRCDPDLESTMEYVTTLSIPYIK</sequence>
<keyword evidence="1" id="KW-0812">Transmembrane</keyword>
<reference evidence="2 3" key="1">
    <citation type="journal article" date="2010" name="Nature">
        <title>Genome sequence of the palaeopolyploid soybean.</title>
        <authorList>
            <person name="Schmutz J."/>
            <person name="Cannon S.B."/>
            <person name="Schlueter J."/>
            <person name="Ma J."/>
            <person name="Mitros T."/>
            <person name="Nelson W."/>
            <person name="Hyten D.L."/>
            <person name="Song Q."/>
            <person name="Thelen J.J."/>
            <person name="Cheng J."/>
            <person name="Xu D."/>
            <person name="Hellsten U."/>
            <person name="May G.D."/>
            <person name="Yu Y."/>
            <person name="Sakurai T."/>
            <person name="Umezawa T."/>
            <person name="Bhattacharyya M.K."/>
            <person name="Sandhu D."/>
            <person name="Valliyodan B."/>
            <person name="Lindquist E."/>
            <person name="Peto M."/>
            <person name="Grant D."/>
            <person name="Shu S."/>
            <person name="Goodstein D."/>
            <person name="Barry K."/>
            <person name="Futrell-Griggs M."/>
            <person name="Abernathy B."/>
            <person name="Du J."/>
            <person name="Tian Z."/>
            <person name="Zhu L."/>
            <person name="Gill N."/>
            <person name="Joshi T."/>
            <person name="Libault M."/>
            <person name="Sethuraman A."/>
            <person name="Zhang X.-C."/>
            <person name="Shinozaki K."/>
            <person name="Nguyen H.T."/>
            <person name="Wing R.A."/>
            <person name="Cregan P."/>
            <person name="Specht J."/>
            <person name="Grimwood J."/>
            <person name="Rokhsar D."/>
            <person name="Stacey G."/>
            <person name="Shoemaker R.C."/>
            <person name="Jackson S.A."/>
        </authorList>
    </citation>
    <scope>NUCLEOTIDE SEQUENCE [LARGE SCALE GENOMIC DNA]</scope>
    <source>
        <strain evidence="3">cv. Williams 82</strain>
        <tissue evidence="2">Callus</tissue>
    </source>
</reference>
<dbReference type="AlphaFoldDB" id="A0A0R0H4G4"/>
<accession>A0A0R0H4G4</accession>
<name>A0A0R0H4G4_SOYBN</name>
<evidence type="ECO:0000313" key="4">
    <source>
        <dbReference type="Proteomes" id="UP000008827"/>
    </source>
</evidence>
<organism evidence="2">
    <name type="scientific">Glycine max</name>
    <name type="common">Soybean</name>
    <name type="synonym">Glycine hispida</name>
    <dbReference type="NCBI Taxonomy" id="3847"/>
    <lineage>
        <taxon>Eukaryota</taxon>
        <taxon>Viridiplantae</taxon>
        <taxon>Streptophyta</taxon>
        <taxon>Embryophyta</taxon>
        <taxon>Tracheophyta</taxon>
        <taxon>Spermatophyta</taxon>
        <taxon>Magnoliopsida</taxon>
        <taxon>eudicotyledons</taxon>
        <taxon>Gunneridae</taxon>
        <taxon>Pentapetalae</taxon>
        <taxon>rosids</taxon>
        <taxon>fabids</taxon>
        <taxon>Fabales</taxon>
        <taxon>Fabaceae</taxon>
        <taxon>Papilionoideae</taxon>
        <taxon>50 kb inversion clade</taxon>
        <taxon>NPAAA clade</taxon>
        <taxon>indigoferoid/millettioid clade</taxon>
        <taxon>Phaseoleae</taxon>
        <taxon>Glycine</taxon>
        <taxon>Glycine subgen. Soja</taxon>
    </lineage>
</organism>
<reference evidence="2" key="3">
    <citation type="submission" date="2018-07" db="EMBL/GenBank/DDBJ databases">
        <title>WGS assembly of Glycine max.</title>
        <authorList>
            <person name="Schmutz J."/>
            <person name="Cannon S."/>
            <person name="Schlueter J."/>
            <person name="Ma J."/>
            <person name="Mitros T."/>
            <person name="Nelson W."/>
            <person name="Hyten D."/>
            <person name="Song Q."/>
            <person name="Thelen J."/>
            <person name="Cheng J."/>
            <person name="Xu D."/>
            <person name="Hellsten U."/>
            <person name="May G."/>
            <person name="Yu Y."/>
            <person name="Sakurai T."/>
            <person name="Umezawa T."/>
            <person name="Bhattacharyya M."/>
            <person name="Sandhu D."/>
            <person name="Valliyodan B."/>
            <person name="Lindquist E."/>
            <person name="Peto M."/>
            <person name="Grant D."/>
            <person name="Shu S."/>
            <person name="Goodstein D."/>
            <person name="Barry K."/>
            <person name="Futrell-Griggs M."/>
            <person name="Abernathy B."/>
            <person name="Du J."/>
            <person name="Tian Z."/>
            <person name="Zhu L."/>
            <person name="Gill N."/>
            <person name="Joshi T."/>
            <person name="Libault M."/>
            <person name="Sethuraman A."/>
            <person name="Zhang X."/>
            <person name="Shinozaki K."/>
            <person name="Nguyen H."/>
            <person name="Wing R."/>
            <person name="Cregan P."/>
            <person name="Specht J."/>
            <person name="Grimwood J."/>
            <person name="Rokhsar D."/>
            <person name="Stacey G."/>
            <person name="Shoemaker R."/>
            <person name="Jackson S."/>
        </authorList>
    </citation>
    <scope>NUCLEOTIDE SEQUENCE</scope>
    <source>
        <tissue evidence="2">Callus</tissue>
    </source>
</reference>
<dbReference type="Proteomes" id="UP000008827">
    <property type="component" value="Chromosome 12"/>
</dbReference>
<reference evidence="3" key="2">
    <citation type="submission" date="2018-02" db="UniProtKB">
        <authorList>
            <consortium name="EnsemblPlants"/>
        </authorList>
    </citation>
    <scope>IDENTIFICATION</scope>
    <source>
        <strain evidence="3">Williams 82</strain>
    </source>
</reference>
<evidence type="ECO:0000313" key="3">
    <source>
        <dbReference type="EnsemblPlants" id="KRH25542"/>
    </source>
</evidence>
<keyword evidence="1" id="KW-0472">Membrane</keyword>
<proteinExistence type="predicted"/>
<keyword evidence="4" id="KW-1185">Reference proteome</keyword>
<feature type="transmembrane region" description="Helical" evidence="1">
    <location>
        <begin position="74"/>
        <end position="94"/>
    </location>
</feature>
<dbReference type="EMBL" id="CM000845">
    <property type="protein sequence ID" value="KRH25542.1"/>
    <property type="molecule type" value="Genomic_DNA"/>
</dbReference>
<keyword evidence="1" id="KW-1133">Transmembrane helix</keyword>